<dbReference type="CDD" id="cd16655">
    <property type="entry name" value="RING-Ubox_WDSUB1-like"/>
    <property type="match status" value="1"/>
</dbReference>
<dbReference type="Proteomes" id="UP000681720">
    <property type="component" value="Unassembled WGS sequence"/>
</dbReference>
<evidence type="ECO:0000313" key="5">
    <source>
        <dbReference type="EMBL" id="CAF3747562.1"/>
    </source>
</evidence>
<protein>
    <recommendedName>
        <fullName evidence="2">U-box domain-containing protein</fullName>
    </recommendedName>
</protein>
<dbReference type="EMBL" id="CAJOBH010000011">
    <property type="protein sequence ID" value="CAF3747562.1"/>
    <property type="molecule type" value="Genomic_DNA"/>
</dbReference>
<feature type="domain" description="U-box" evidence="2">
    <location>
        <begin position="9"/>
        <end position="87"/>
    </location>
</feature>
<dbReference type="InterPro" id="IPR052085">
    <property type="entry name" value="WD-SAM-U-box"/>
</dbReference>
<dbReference type="InterPro" id="IPR003613">
    <property type="entry name" value="Ubox_domain"/>
</dbReference>
<dbReference type="GO" id="GO:0016567">
    <property type="term" value="P:protein ubiquitination"/>
    <property type="evidence" value="ECO:0007669"/>
    <property type="project" value="InterPro"/>
</dbReference>
<dbReference type="EMBL" id="CAJOBJ010000002">
    <property type="protein sequence ID" value="CAF3780221.1"/>
    <property type="molecule type" value="Genomic_DNA"/>
</dbReference>
<proteinExistence type="predicted"/>
<sequence>MEASMQSIAENDDLICPITLELYRDPVIAADGHIYEREAITKWILENGTSPFSRQPLSVENLQPDNYLRHLAAQRRNSATSCNANKNVLNPLSFSQIAQLSISSERERPIATSVKSTSTRTRCIIIMAIIIVAIFISLVTELSLASHSNGSNDSTSRVTTGS</sequence>
<comment type="caution">
    <text evidence="3">The sequence shown here is derived from an EMBL/GenBank/DDBJ whole genome shotgun (WGS) entry which is preliminary data.</text>
</comment>
<dbReference type="SMART" id="SM00504">
    <property type="entry name" value="Ubox"/>
    <property type="match status" value="1"/>
</dbReference>
<keyword evidence="1" id="KW-0812">Transmembrane</keyword>
<dbReference type="Gene3D" id="3.30.40.10">
    <property type="entry name" value="Zinc/RING finger domain, C3HC4 (zinc finger)"/>
    <property type="match status" value="1"/>
</dbReference>
<evidence type="ECO:0000313" key="4">
    <source>
        <dbReference type="EMBL" id="CAF1651164.1"/>
    </source>
</evidence>
<evidence type="ECO:0000313" key="3">
    <source>
        <dbReference type="EMBL" id="CAF1026297.1"/>
    </source>
</evidence>
<organism evidence="3 7">
    <name type="scientific">Rotaria magnacalcarata</name>
    <dbReference type="NCBI Taxonomy" id="392030"/>
    <lineage>
        <taxon>Eukaryota</taxon>
        <taxon>Metazoa</taxon>
        <taxon>Spiralia</taxon>
        <taxon>Gnathifera</taxon>
        <taxon>Rotifera</taxon>
        <taxon>Eurotatoria</taxon>
        <taxon>Bdelloidea</taxon>
        <taxon>Philodinida</taxon>
        <taxon>Philodinidae</taxon>
        <taxon>Rotaria</taxon>
    </lineage>
</organism>
<dbReference type="AlphaFoldDB" id="A0A814ILM5"/>
<dbReference type="SUPFAM" id="SSF57850">
    <property type="entry name" value="RING/U-box"/>
    <property type="match status" value="1"/>
</dbReference>
<dbReference type="EMBL" id="CAJNOV010000521">
    <property type="protein sequence ID" value="CAF1026297.1"/>
    <property type="molecule type" value="Genomic_DNA"/>
</dbReference>
<evidence type="ECO:0000313" key="6">
    <source>
        <dbReference type="EMBL" id="CAF3780221.1"/>
    </source>
</evidence>
<evidence type="ECO:0000259" key="2">
    <source>
        <dbReference type="PROSITE" id="PS51698"/>
    </source>
</evidence>
<reference evidence="3" key="1">
    <citation type="submission" date="2021-02" db="EMBL/GenBank/DDBJ databases">
        <authorList>
            <person name="Nowell W R."/>
        </authorList>
    </citation>
    <scope>NUCLEOTIDE SEQUENCE</scope>
</reference>
<dbReference type="OrthoDB" id="10064100at2759"/>
<dbReference type="InterPro" id="IPR013083">
    <property type="entry name" value="Znf_RING/FYVE/PHD"/>
</dbReference>
<gene>
    <name evidence="5" type="ORF">BYL167_LOCUS148</name>
    <name evidence="3" type="ORF">CJN711_LOCUS3571</name>
    <name evidence="6" type="ORF">GIL414_LOCUS16</name>
    <name evidence="4" type="ORF">KQP761_LOCUS29995</name>
</gene>
<evidence type="ECO:0000313" key="7">
    <source>
        <dbReference type="Proteomes" id="UP000663855"/>
    </source>
</evidence>
<dbReference type="PROSITE" id="PS51698">
    <property type="entry name" value="U_BOX"/>
    <property type="match status" value="1"/>
</dbReference>
<dbReference type="Proteomes" id="UP000663834">
    <property type="component" value="Unassembled WGS sequence"/>
</dbReference>
<evidence type="ECO:0000256" key="1">
    <source>
        <dbReference type="SAM" id="Phobius"/>
    </source>
</evidence>
<feature type="transmembrane region" description="Helical" evidence="1">
    <location>
        <begin position="123"/>
        <end position="145"/>
    </location>
</feature>
<dbReference type="PANTHER" id="PTHR46573:SF1">
    <property type="entry name" value="WD REPEAT, SAM AND U-BOX DOMAIN-CONTAINING PROTEIN 1"/>
    <property type="match status" value="1"/>
</dbReference>
<dbReference type="Proteomes" id="UP000681967">
    <property type="component" value="Unassembled WGS sequence"/>
</dbReference>
<name>A0A814ILM5_9BILA</name>
<dbReference type="EMBL" id="CAJNOW010016610">
    <property type="protein sequence ID" value="CAF1651164.1"/>
    <property type="molecule type" value="Genomic_DNA"/>
</dbReference>
<accession>A0A814ILM5</accession>
<dbReference type="GO" id="GO:0004842">
    <property type="term" value="F:ubiquitin-protein transferase activity"/>
    <property type="evidence" value="ECO:0007669"/>
    <property type="project" value="InterPro"/>
</dbReference>
<keyword evidence="1" id="KW-0472">Membrane</keyword>
<keyword evidence="1" id="KW-1133">Transmembrane helix</keyword>
<dbReference type="Proteomes" id="UP000663855">
    <property type="component" value="Unassembled WGS sequence"/>
</dbReference>
<dbReference type="Pfam" id="PF04564">
    <property type="entry name" value="U-box"/>
    <property type="match status" value="1"/>
</dbReference>
<dbReference type="PANTHER" id="PTHR46573">
    <property type="entry name" value="WD REPEAT, SAM AND U-BOX DOMAIN-CONTAINING PROTEIN 1"/>
    <property type="match status" value="1"/>
</dbReference>